<evidence type="ECO:0000256" key="8">
    <source>
        <dbReference type="NCBIfam" id="TIGR03303"/>
    </source>
</evidence>
<sequence>MNESIFIDCLSSCMSEKDCRSRFRVNLSRNGMSTSNSMTQKILSIVIPVMFMVLLVDVCVSNAGPYDGLTITNIKITCIDKKWHDRILEKLAVRAGDPFSQQSIQESIRALYDLNEFSQISVDAEKVDGGVHLSFCAAQVNRISKIVVTGNHVVSSEAIQEASDLEIGRSVTTNEMSDMKQKLLALYRDRGYHQAQLSLWTEDETGLHKVVLHIDIQEGVPSTIVSLGFRGMTVFTEKDLVKVSKYRSLKRFTLENLETIEDRVKRKYESKGYFHTVITDRDVKVDYDSGKVDIILTVEEGRPTIVRMEGNHHISSKKLEQLFSFSEFREQNETILDGFVERITEYYHTKGFPFVQVAYQQTTEDDNPTLTFLIDEGPKVHVDDISFEGNQSFTGEELRSVMFTGTQGLFTKGLYQENVLDDDVIAIKAFYQQYGFLSADIVAVSREFSENRDHVSLRLTIEEGVQTRIGDIRILGEDNETRFKSIEESLLFHTGEPFDINQIKKSVNLIKEMYANQGYIMADVAVMPEFREDDTQGNVILKITHGQQFFIGGITIKGLVRTQEKFITRELQVQEGDVYDREKIKDTVRRLLQLGFYDSVSFRRLDSKNYDKFQPMLLEVKETSAKDIKVGAGYSTEDDFKGFVEYSDRNILNTGGRLTARAEASIEHPKVTLQYVQPHFLTSYTSLVTTVFDDIQEDNNSYDVEKRGTSLGLRYKFHESVAISAYYFLEWDEPKDVEEDVILSDLDSDVLRIAGLSIQVTWDTRDNLLFPVQGGQVQLNARIALDALGSETDFFETGLRMSWFQRLYKQVILAASARVQAIEPVGYSTSTPIYYRYFLGGDISQTNPVRGFNKNSIGPIGVSGNAIGGDRMAVLNTELRFPIYGAIGAAVFYDTGLNWLRFEGFDDEYWRHGIGAGLRILTPIGPFRFDYGWKLDRRSGESAGEYYLTIGSAF</sequence>
<feature type="domain" description="POTRA" evidence="10">
    <location>
        <begin position="380"/>
        <end position="464"/>
    </location>
</feature>
<evidence type="ECO:0000256" key="6">
    <source>
        <dbReference type="ARBA" id="ARBA00023136"/>
    </source>
</evidence>
<dbReference type="GO" id="GO:0071709">
    <property type="term" value="P:membrane assembly"/>
    <property type="evidence" value="ECO:0007669"/>
    <property type="project" value="InterPro"/>
</dbReference>
<keyword evidence="2" id="KW-1134">Transmembrane beta strand</keyword>
<dbReference type="Pfam" id="PF01103">
    <property type="entry name" value="Omp85"/>
    <property type="match status" value="1"/>
</dbReference>
<dbReference type="InterPro" id="IPR039910">
    <property type="entry name" value="D15-like"/>
</dbReference>
<dbReference type="Pfam" id="PF07244">
    <property type="entry name" value="POTRA"/>
    <property type="match status" value="6"/>
</dbReference>
<dbReference type="EMBL" id="PDSK01000101">
    <property type="protein sequence ID" value="PIE33276.1"/>
    <property type="molecule type" value="Genomic_DNA"/>
</dbReference>
<dbReference type="Proteomes" id="UP000230821">
    <property type="component" value="Unassembled WGS sequence"/>
</dbReference>
<dbReference type="GO" id="GO:0009279">
    <property type="term" value="C:cell outer membrane"/>
    <property type="evidence" value="ECO:0007669"/>
    <property type="project" value="UniProtKB-UniRule"/>
</dbReference>
<feature type="domain" description="POTRA" evidence="10">
    <location>
        <begin position="141"/>
        <end position="219"/>
    </location>
</feature>
<dbReference type="InterPro" id="IPR010827">
    <property type="entry name" value="BamA/TamA_POTRA"/>
</dbReference>
<comment type="subcellular location">
    <subcellularLocation>
        <location evidence="1">Membrane</location>
    </subcellularLocation>
</comment>
<proteinExistence type="predicted"/>
<dbReference type="PIRSF" id="PIRSF006076">
    <property type="entry name" value="OM_assembly_OMP85"/>
    <property type="match status" value="1"/>
</dbReference>
<evidence type="ECO:0000313" key="12">
    <source>
        <dbReference type="Proteomes" id="UP000230821"/>
    </source>
</evidence>
<dbReference type="PANTHER" id="PTHR12815">
    <property type="entry name" value="SORTING AND ASSEMBLY MACHINERY SAMM50 PROTEIN FAMILY MEMBER"/>
    <property type="match status" value="1"/>
</dbReference>
<feature type="transmembrane region" description="Helical" evidence="9">
    <location>
        <begin position="42"/>
        <end position="64"/>
    </location>
</feature>
<evidence type="ECO:0000256" key="3">
    <source>
        <dbReference type="ARBA" id="ARBA00022692"/>
    </source>
</evidence>
<dbReference type="Gene3D" id="2.40.160.50">
    <property type="entry name" value="membrane protein fhac: a member of the omp85/tpsb transporter family"/>
    <property type="match status" value="1"/>
</dbReference>
<dbReference type="PANTHER" id="PTHR12815:SF47">
    <property type="entry name" value="TRANSLOCATION AND ASSEMBLY MODULE SUBUNIT TAMA"/>
    <property type="match status" value="1"/>
</dbReference>
<evidence type="ECO:0000256" key="9">
    <source>
        <dbReference type="SAM" id="Phobius"/>
    </source>
</evidence>
<evidence type="ECO:0000313" key="11">
    <source>
        <dbReference type="EMBL" id="PIE33276.1"/>
    </source>
</evidence>
<feature type="domain" description="POTRA" evidence="10">
    <location>
        <begin position="222"/>
        <end position="301"/>
    </location>
</feature>
<dbReference type="AlphaFoldDB" id="A0A2G6KC54"/>
<comment type="caution">
    <text evidence="11">The sequence shown here is derived from an EMBL/GenBank/DDBJ whole genome shotgun (WGS) entry which is preliminary data.</text>
</comment>
<dbReference type="PROSITE" id="PS51779">
    <property type="entry name" value="POTRA"/>
    <property type="match status" value="4"/>
</dbReference>
<evidence type="ECO:0000256" key="5">
    <source>
        <dbReference type="ARBA" id="ARBA00022737"/>
    </source>
</evidence>
<keyword evidence="3 9" id="KW-0812">Transmembrane</keyword>
<dbReference type="Gene3D" id="3.10.20.310">
    <property type="entry name" value="membrane protein fhac"/>
    <property type="match status" value="7"/>
</dbReference>
<reference evidence="11 12" key="1">
    <citation type="submission" date="2017-10" db="EMBL/GenBank/DDBJ databases">
        <title>Novel microbial diversity and functional potential in the marine mammal oral microbiome.</title>
        <authorList>
            <person name="Dudek N.K."/>
            <person name="Sun C.L."/>
            <person name="Burstein D."/>
            <person name="Kantor R.S."/>
            <person name="Aliaga Goltsman D.S."/>
            <person name="Bik E.M."/>
            <person name="Thomas B.C."/>
            <person name="Banfield J.F."/>
            <person name="Relman D.A."/>
        </authorList>
    </citation>
    <scope>NUCLEOTIDE SEQUENCE [LARGE SCALE GENOMIC DNA]</scope>
    <source>
        <strain evidence="11">DOLJORAL78_47_16</strain>
    </source>
</reference>
<accession>A0A2G6KC54</accession>
<keyword evidence="4" id="KW-0732">Signal</keyword>
<keyword evidence="9" id="KW-1133">Transmembrane helix</keyword>
<evidence type="ECO:0000256" key="2">
    <source>
        <dbReference type="ARBA" id="ARBA00022452"/>
    </source>
</evidence>
<organism evidence="11 12">
    <name type="scientific">candidate division KSB3 bacterium</name>
    <dbReference type="NCBI Taxonomy" id="2044937"/>
    <lineage>
        <taxon>Bacteria</taxon>
        <taxon>candidate division KSB3</taxon>
    </lineage>
</organism>
<dbReference type="InterPro" id="IPR023707">
    <property type="entry name" value="OM_assembly_BamA"/>
</dbReference>
<dbReference type="InterPro" id="IPR034746">
    <property type="entry name" value="POTRA"/>
</dbReference>
<keyword evidence="5" id="KW-0677">Repeat</keyword>
<evidence type="ECO:0000256" key="7">
    <source>
        <dbReference type="ARBA" id="ARBA00023237"/>
    </source>
</evidence>
<gene>
    <name evidence="11" type="primary">bamA</name>
    <name evidence="11" type="ORF">CSA56_12470</name>
</gene>
<feature type="domain" description="POTRA" evidence="10">
    <location>
        <begin position="549"/>
        <end position="623"/>
    </location>
</feature>
<protein>
    <recommendedName>
        <fullName evidence="8">Outer membrane protein assembly factor BamA</fullName>
    </recommendedName>
</protein>
<keyword evidence="6 9" id="KW-0472">Membrane</keyword>
<evidence type="ECO:0000256" key="1">
    <source>
        <dbReference type="ARBA" id="ARBA00004370"/>
    </source>
</evidence>
<evidence type="ECO:0000256" key="4">
    <source>
        <dbReference type="ARBA" id="ARBA00022729"/>
    </source>
</evidence>
<dbReference type="InterPro" id="IPR000184">
    <property type="entry name" value="Bac_surfAg_D15"/>
</dbReference>
<name>A0A2G6KC54_9BACT</name>
<keyword evidence="7" id="KW-0998">Cell outer membrane</keyword>
<evidence type="ECO:0000259" key="10">
    <source>
        <dbReference type="PROSITE" id="PS51779"/>
    </source>
</evidence>
<dbReference type="NCBIfam" id="TIGR03303">
    <property type="entry name" value="OM_YaeT"/>
    <property type="match status" value="1"/>
</dbReference>